<dbReference type="RefSeq" id="WP_123352954.1">
    <property type="nucleotide sequence ID" value="NZ_CP027432.2"/>
</dbReference>
<dbReference type="PANTHER" id="PTHR44757">
    <property type="entry name" value="DIGUANYLATE CYCLASE DGCP"/>
    <property type="match status" value="1"/>
</dbReference>
<gene>
    <name evidence="5" type="ORF">C6V80_09070</name>
    <name evidence="6" type="ORF">EDC58_1572</name>
</gene>
<reference evidence="8" key="1">
    <citation type="submission" date="2018-03" db="EMBL/GenBank/DDBJ databases">
        <title>A comparative analysis of the Nautiliaceae.</title>
        <authorList>
            <person name="Grosche A."/>
            <person name="Smedile F."/>
            <person name="Vetriani C."/>
        </authorList>
    </citation>
    <scope>NUCLEOTIDE SEQUENCE [LARGE SCALE GENOMIC DNA]</scope>
    <source>
        <strain evidence="8">TB6</strain>
    </source>
</reference>
<dbReference type="InterPro" id="IPR000014">
    <property type="entry name" value="PAS"/>
</dbReference>
<dbReference type="InterPro" id="IPR035919">
    <property type="entry name" value="EAL_sf"/>
</dbReference>
<feature type="domain" description="PAC" evidence="2">
    <location>
        <begin position="420"/>
        <end position="472"/>
    </location>
</feature>
<dbReference type="Pfam" id="PF13426">
    <property type="entry name" value="PAS_9"/>
    <property type="match status" value="1"/>
</dbReference>
<dbReference type="AlphaFoldDB" id="A0AAJ4UXF1"/>
<organism evidence="6 7">
    <name type="scientific">Caminibacter pacificus</name>
    <dbReference type="NCBI Taxonomy" id="1424653"/>
    <lineage>
        <taxon>Bacteria</taxon>
        <taxon>Pseudomonadati</taxon>
        <taxon>Campylobacterota</taxon>
        <taxon>Epsilonproteobacteria</taxon>
        <taxon>Nautiliales</taxon>
        <taxon>Nautiliaceae</taxon>
        <taxon>Caminibacter</taxon>
    </lineage>
</organism>
<dbReference type="NCBIfam" id="TIGR00254">
    <property type="entry name" value="GGDEF"/>
    <property type="match status" value="1"/>
</dbReference>
<dbReference type="SUPFAM" id="SSF55785">
    <property type="entry name" value="PYP-like sensor domain (PAS domain)"/>
    <property type="match status" value="3"/>
</dbReference>
<evidence type="ECO:0000259" key="1">
    <source>
        <dbReference type="PROSITE" id="PS50112"/>
    </source>
</evidence>
<dbReference type="Gene3D" id="3.30.450.20">
    <property type="entry name" value="PAS domain"/>
    <property type="match status" value="2"/>
</dbReference>
<evidence type="ECO:0000313" key="8">
    <source>
        <dbReference type="Proteomes" id="UP000298805"/>
    </source>
</evidence>
<dbReference type="InterPro" id="IPR029787">
    <property type="entry name" value="Nucleotide_cyclase"/>
</dbReference>
<feature type="domain" description="PAS" evidence="1">
    <location>
        <begin position="353"/>
        <end position="395"/>
    </location>
</feature>
<dbReference type="PROSITE" id="PS50883">
    <property type="entry name" value="EAL"/>
    <property type="match status" value="1"/>
</dbReference>
<dbReference type="CDD" id="cd00130">
    <property type="entry name" value="PAS"/>
    <property type="match status" value="1"/>
</dbReference>
<dbReference type="InterPro" id="IPR029016">
    <property type="entry name" value="GAF-like_dom_sf"/>
</dbReference>
<dbReference type="Gene3D" id="3.30.450.40">
    <property type="match status" value="1"/>
</dbReference>
<dbReference type="SMART" id="SM00052">
    <property type="entry name" value="EAL"/>
    <property type="match status" value="1"/>
</dbReference>
<evidence type="ECO:0000259" key="3">
    <source>
        <dbReference type="PROSITE" id="PS50883"/>
    </source>
</evidence>
<dbReference type="InterPro" id="IPR000700">
    <property type="entry name" value="PAS-assoc_C"/>
</dbReference>
<dbReference type="Gene3D" id="3.30.70.270">
    <property type="match status" value="1"/>
</dbReference>
<dbReference type="SUPFAM" id="SSF55073">
    <property type="entry name" value="Nucleotide cyclase"/>
    <property type="match status" value="1"/>
</dbReference>
<dbReference type="InterPro" id="IPR000160">
    <property type="entry name" value="GGDEF_dom"/>
</dbReference>
<accession>A0AAJ4UXF1</accession>
<dbReference type="PANTHER" id="PTHR44757:SF2">
    <property type="entry name" value="BIOFILM ARCHITECTURE MAINTENANCE PROTEIN MBAA"/>
    <property type="match status" value="1"/>
</dbReference>
<evidence type="ECO:0000259" key="2">
    <source>
        <dbReference type="PROSITE" id="PS50113"/>
    </source>
</evidence>
<dbReference type="Pfam" id="PF08447">
    <property type="entry name" value="PAS_3"/>
    <property type="match status" value="1"/>
</dbReference>
<keyword evidence="8" id="KW-1185">Reference proteome</keyword>
<evidence type="ECO:0000313" key="5">
    <source>
        <dbReference type="EMBL" id="QCI29105.1"/>
    </source>
</evidence>
<protein>
    <submittedName>
        <fullName evidence="5">EAL domain-containing protein</fullName>
    </submittedName>
    <submittedName>
        <fullName evidence="6">PAS domain S-box-containing protein/diguanylate cyclase (GGDEF)-like protein</fullName>
    </submittedName>
</protein>
<dbReference type="NCBIfam" id="TIGR00229">
    <property type="entry name" value="sensory_box"/>
    <property type="match status" value="1"/>
</dbReference>
<dbReference type="InterPro" id="IPR052155">
    <property type="entry name" value="Biofilm_reg_signaling"/>
</dbReference>
<sequence>MDLQNEISKLLPTTTYITRVKIENEKAELLEFKLLKSGNYTQYSAEEFNKDLCLQNLSPEDKESLIKNLPKLVKQETFVLKYKFKDKNGKYHFFKDILKVIDKTDNIYTILGIGIDISKEEELVQIYNTLQNSPHIGVLIYKNKFIYANKTICDILETDQKTICTLNPTDILPDKFKEKINKVVEKRLRGEEFFNFVEVETKSLNNSRRHLKFFSQTILYDHDYAGFLLAIDKTKEIKHQMLLKLISDINKILLEEKNELTLLQKCVQTIKKSKLFIDATLNLINNPQKPPQDYESLISLPIVINKKLIATIDIFSKYKNDFDSSTTEILTEISTNIQKAIENITITNILFILKEAVEKSFQWVVITDKQGNILYANDVVFKLSGYSKDELIGKNANIFKSGLHNKEFYKKLWNTVTKGEVFETEIINKRKDGTLFYLKDRIVPVKVNDNYFFVSLGMNITKEKELEAKISDLQYLDSLTALLNRDGFLTKSKKIIEEYPNQKYALLLIDIKDFKIINKIKGSKFGDIVLKNIANILKENFANYLPSRIGNDEFALFIPFNNESEIIIHAQQIIEKIKNLTFPEYNPSVNIGIAYYFSHAYTPKRLLECSSIALHIAKQNENSFEIYNPSLSHSLTVYIKTKSAINKALKNDDFEYYFQPYYSLKQKKFIGAEALLRIKNTQMSTESFILYAETSGIIKQIEQKMLKKLADTARKIKIPISFNLSSTSLKDKKHVENIISFFKGIEENITIEVTERLLVDGSFEIFKKLKEKGFKIAIDDFGSGYASFKYLKNLYADILKIDKDFVQNINSSENDKKIFEIILDFANKFNMQTISEGVETKAQEKTLKELNCDLIQGFLYSKPLPLNKLQNLFKKSSQKILT</sequence>
<name>A0AAJ4UXF1_9BACT</name>
<dbReference type="SMART" id="SM00267">
    <property type="entry name" value="GGDEF"/>
    <property type="match status" value="1"/>
</dbReference>
<proteinExistence type="predicted"/>
<evidence type="ECO:0000313" key="7">
    <source>
        <dbReference type="Proteomes" id="UP000272781"/>
    </source>
</evidence>
<dbReference type="InterPro" id="IPR035965">
    <property type="entry name" value="PAS-like_dom_sf"/>
</dbReference>
<dbReference type="PROSITE" id="PS50113">
    <property type="entry name" value="PAC"/>
    <property type="match status" value="1"/>
</dbReference>
<dbReference type="EMBL" id="RJVK01000004">
    <property type="protein sequence ID" value="ROR39074.1"/>
    <property type="molecule type" value="Genomic_DNA"/>
</dbReference>
<evidence type="ECO:0000313" key="6">
    <source>
        <dbReference type="EMBL" id="ROR39074.1"/>
    </source>
</evidence>
<dbReference type="SUPFAM" id="SSF55781">
    <property type="entry name" value="GAF domain-like"/>
    <property type="match status" value="1"/>
</dbReference>
<dbReference type="Proteomes" id="UP000298805">
    <property type="component" value="Chromosome"/>
</dbReference>
<evidence type="ECO:0000259" key="4">
    <source>
        <dbReference type="PROSITE" id="PS50887"/>
    </source>
</evidence>
<dbReference type="PROSITE" id="PS50112">
    <property type="entry name" value="PAS"/>
    <property type="match status" value="1"/>
</dbReference>
<dbReference type="SMART" id="SM00086">
    <property type="entry name" value="PAC"/>
    <property type="match status" value="2"/>
</dbReference>
<reference evidence="6 7" key="2">
    <citation type="submission" date="2018-11" db="EMBL/GenBank/DDBJ databases">
        <title>Genomic Encyclopedia of Type Strains, Phase IV (KMG-IV): sequencing the most valuable type-strain genomes for metagenomic binning, comparative biology and taxonomic classification.</title>
        <authorList>
            <person name="Goeker M."/>
        </authorList>
    </citation>
    <scope>NUCLEOTIDE SEQUENCE [LARGE SCALE GENOMIC DNA]</scope>
    <source>
        <strain evidence="6 7">DSM 27783</strain>
    </source>
</reference>
<dbReference type="InterPro" id="IPR001610">
    <property type="entry name" value="PAC"/>
</dbReference>
<dbReference type="CDD" id="cd01948">
    <property type="entry name" value="EAL"/>
    <property type="match status" value="1"/>
</dbReference>
<dbReference type="Pfam" id="PF00990">
    <property type="entry name" value="GGDEF"/>
    <property type="match status" value="1"/>
</dbReference>
<dbReference type="InterPro" id="IPR013655">
    <property type="entry name" value="PAS_fold_3"/>
</dbReference>
<reference evidence="5" key="3">
    <citation type="submission" date="2019-06" db="EMBL/GenBank/DDBJ databases">
        <title>A comparative analysis of the Nautiliaceae.</title>
        <authorList>
            <person name="Grosche A."/>
            <person name="Smedile F."/>
            <person name="Vetriani C."/>
        </authorList>
    </citation>
    <scope>NUCLEOTIDE SEQUENCE</scope>
    <source>
        <strain evidence="5">TB6</strain>
    </source>
</reference>
<dbReference type="InterPro" id="IPR043128">
    <property type="entry name" value="Rev_trsase/Diguanyl_cyclase"/>
</dbReference>
<feature type="domain" description="EAL" evidence="3">
    <location>
        <begin position="638"/>
        <end position="877"/>
    </location>
</feature>
<dbReference type="SMART" id="SM00091">
    <property type="entry name" value="PAS"/>
    <property type="match status" value="2"/>
</dbReference>
<dbReference type="Gene3D" id="3.20.20.450">
    <property type="entry name" value="EAL domain"/>
    <property type="match status" value="1"/>
</dbReference>
<dbReference type="InterPro" id="IPR001633">
    <property type="entry name" value="EAL_dom"/>
</dbReference>
<dbReference type="PROSITE" id="PS50887">
    <property type="entry name" value="GGDEF"/>
    <property type="match status" value="1"/>
</dbReference>
<dbReference type="Pfam" id="PF00563">
    <property type="entry name" value="EAL"/>
    <property type="match status" value="1"/>
</dbReference>
<dbReference type="Proteomes" id="UP000272781">
    <property type="component" value="Unassembled WGS sequence"/>
</dbReference>
<feature type="domain" description="GGDEF" evidence="4">
    <location>
        <begin position="502"/>
        <end position="629"/>
    </location>
</feature>
<dbReference type="CDD" id="cd01949">
    <property type="entry name" value="GGDEF"/>
    <property type="match status" value="1"/>
</dbReference>
<dbReference type="EMBL" id="CP027432">
    <property type="protein sequence ID" value="QCI29105.1"/>
    <property type="molecule type" value="Genomic_DNA"/>
</dbReference>
<dbReference type="SUPFAM" id="SSF141868">
    <property type="entry name" value="EAL domain-like"/>
    <property type="match status" value="1"/>
</dbReference>